<reference evidence="1" key="2">
    <citation type="journal article" date="2015" name="Data Brief">
        <title>Shoot transcriptome of the giant reed, Arundo donax.</title>
        <authorList>
            <person name="Barrero R.A."/>
            <person name="Guerrero F.D."/>
            <person name="Moolhuijzen P."/>
            <person name="Goolsby J.A."/>
            <person name="Tidwell J."/>
            <person name="Bellgard S.E."/>
            <person name="Bellgard M.I."/>
        </authorList>
    </citation>
    <scope>NUCLEOTIDE SEQUENCE</scope>
    <source>
        <tissue evidence="1">Shoot tissue taken approximately 20 cm above the soil surface</tissue>
    </source>
</reference>
<name>A0A0A9HX46_ARUDO</name>
<sequence length="23" mass="2495">MSLINYKCAASSGWSTCSDLIIM</sequence>
<evidence type="ECO:0000313" key="1">
    <source>
        <dbReference type="EMBL" id="JAE39456.1"/>
    </source>
</evidence>
<accession>A0A0A9HX46</accession>
<reference evidence="1" key="1">
    <citation type="submission" date="2014-09" db="EMBL/GenBank/DDBJ databases">
        <authorList>
            <person name="Magalhaes I.L.F."/>
            <person name="Oliveira U."/>
            <person name="Santos F.R."/>
            <person name="Vidigal T.H.D.A."/>
            <person name="Brescovit A.D."/>
            <person name="Santos A.J."/>
        </authorList>
    </citation>
    <scope>NUCLEOTIDE SEQUENCE</scope>
    <source>
        <tissue evidence="1">Shoot tissue taken approximately 20 cm above the soil surface</tissue>
    </source>
</reference>
<proteinExistence type="predicted"/>
<organism evidence="1">
    <name type="scientific">Arundo donax</name>
    <name type="common">Giant reed</name>
    <name type="synonym">Donax arundinaceus</name>
    <dbReference type="NCBI Taxonomy" id="35708"/>
    <lineage>
        <taxon>Eukaryota</taxon>
        <taxon>Viridiplantae</taxon>
        <taxon>Streptophyta</taxon>
        <taxon>Embryophyta</taxon>
        <taxon>Tracheophyta</taxon>
        <taxon>Spermatophyta</taxon>
        <taxon>Magnoliopsida</taxon>
        <taxon>Liliopsida</taxon>
        <taxon>Poales</taxon>
        <taxon>Poaceae</taxon>
        <taxon>PACMAD clade</taxon>
        <taxon>Arundinoideae</taxon>
        <taxon>Arundineae</taxon>
        <taxon>Arundo</taxon>
    </lineage>
</organism>
<protein>
    <submittedName>
        <fullName evidence="1">Uncharacterized protein</fullName>
    </submittedName>
</protein>
<dbReference type="AlphaFoldDB" id="A0A0A9HX46"/>
<dbReference type="EMBL" id="GBRH01158440">
    <property type="protein sequence ID" value="JAE39456.1"/>
    <property type="molecule type" value="Transcribed_RNA"/>
</dbReference>